<protein>
    <submittedName>
        <fullName evidence="2">Unannotated protein</fullName>
    </submittedName>
</protein>
<evidence type="ECO:0000313" key="2">
    <source>
        <dbReference type="EMBL" id="CAB5069184.1"/>
    </source>
</evidence>
<dbReference type="Pfam" id="PF01425">
    <property type="entry name" value="Amidase"/>
    <property type="match status" value="1"/>
</dbReference>
<evidence type="ECO:0000259" key="1">
    <source>
        <dbReference type="Pfam" id="PF01425"/>
    </source>
</evidence>
<sequence>MTRFDSALDVAAAIRSKQISPVEVLEHYLAQADTFDPTLNAFALRDDERAFDEAQAATDLVARAETQDLPPFIGVPIPIKDLNDVQGWPTSHGSLGVPNTPAESDCPQVQRFREAGFVLMGKTTTPEFGTISMTESQRFGATRNPWNPTHTPGGSSGGAGAAVAAGMAPIAHASDGGGSIRIPASCNGLVGLKPSRNRVTGAAEKMTAASTSGVVTRNLADTAAALDVLAERDAGAWNLAPAPERPFAQEVGADPGKLRIRVAVSNPLGVPVDPACAEAVSHAADLLADLGHEVTESSPQWPQASMFAEGFLTVWSTITAGIPGLDPEQIEPHNLANLTKALSTSSIAFTEATLMLQQASRVMTAQFGRDFDVLVTPTMAVEPPLVGSIWEGTEADPSMALFNAMPMAAYTAIFNVTGQPALSLPLHTSDSGLPVGVQFVASPWQEATLIRLASQIELAQPWSGRWPSMVL</sequence>
<dbReference type="AlphaFoldDB" id="A0A6J7US15"/>
<proteinExistence type="predicted"/>
<feature type="domain" description="Amidase" evidence="1">
    <location>
        <begin position="23"/>
        <end position="449"/>
    </location>
</feature>
<dbReference type="InterPro" id="IPR020556">
    <property type="entry name" value="Amidase_CS"/>
</dbReference>
<gene>
    <name evidence="2" type="ORF">UFOPK4354_01855</name>
</gene>
<dbReference type="SUPFAM" id="SSF75304">
    <property type="entry name" value="Amidase signature (AS) enzymes"/>
    <property type="match status" value="1"/>
</dbReference>
<dbReference type="InterPro" id="IPR023631">
    <property type="entry name" value="Amidase_dom"/>
</dbReference>
<dbReference type="PROSITE" id="PS00571">
    <property type="entry name" value="AMIDASES"/>
    <property type="match status" value="1"/>
</dbReference>
<reference evidence="2" key="1">
    <citation type="submission" date="2020-05" db="EMBL/GenBank/DDBJ databases">
        <authorList>
            <person name="Chiriac C."/>
            <person name="Salcher M."/>
            <person name="Ghai R."/>
            <person name="Kavagutti S V."/>
        </authorList>
    </citation>
    <scope>NUCLEOTIDE SEQUENCE</scope>
</reference>
<dbReference type="GO" id="GO:0003824">
    <property type="term" value="F:catalytic activity"/>
    <property type="evidence" value="ECO:0007669"/>
    <property type="project" value="InterPro"/>
</dbReference>
<dbReference type="PANTHER" id="PTHR11895:SF7">
    <property type="entry name" value="GLUTAMYL-TRNA(GLN) AMIDOTRANSFERASE SUBUNIT A, MITOCHONDRIAL"/>
    <property type="match status" value="1"/>
</dbReference>
<dbReference type="EMBL" id="CAFBQW010000284">
    <property type="protein sequence ID" value="CAB5069184.1"/>
    <property type="molecule type" value="Genomic_DNA"/>
</dbReference>
<organism evidence="2">
    <name type="scientific">freshwater metagenome</name>
    <dbReference type="NCBI Taxonomy" id="449393"/>
    <lineage>
        <taxon>unclassified sequences</taxon>
        <taxon>metagenomes</taxon>
        <taxon>ecological metagenomes</taxon>
    </lineage>
</organism>
<accession>A0A6J7US15</accession>
<dbReference type="InterPro" id="IPR000120">
    <property type="entry name" value="Amidase"/>
</dbReference>
<name>A0A6J7US15_9ZZZZ</name>
<dbReference type="PANTHER" id="PTHR11895">
    <property type="entry name" value="TRANSAMIDASE"/>
    <property type="match status" value="1"/>
</dbReference>
<dbReference type="InterPro" id="IPR036928">
    <property type="entry name" value="AS_sf"/>
</dbReference>
<dbReference type="Gene3D" id="3.90.1300.10">
    <property type="entry name" value="Amidase signature (AS) domain"/>
    <property type="match status" value="1"/>
</dbReference>